<feature type="domain" description="Outer membrane protein beta-barrel" evidence="3">
    <location>
        <begin position="6"/>
        <end position="220"/>
    </location>
</feature>
<dbReference type="RefSeq" id="WP_072885652.1">
    <property type="nucleotide sequence ID" value="NZ_FQVO01000012.1"/>
</dbReference>
<dbReference type="InterPro" id="IPR011250">
    <property type="entry name" value="OMP/PagP_B-barrel"/>
</dbReference>
<evidence type="ECO:0000256" key="2">
    <source>
        <dbReference type="SAM" id="SignalP"/>
    </source>
</evidence>
<name>A0A1M5ABY0_9FLAO</name>
<dbReference type="OrthoDB" id="947434at2"/>
<evidence type="ECO:0000256" key="1">
    <source>
        <dbReference type="ARBA" id="ARBA00022729"/>
    </source>
</evidence>
<gene>
    <name evidence="4" type="ORF">SAMN05444408_112108</name>
</gene>
<sequence>MKKFLLLTAVAVIGMSAKAQEFRFGPKAGYSYSTVKLKDNSDSETSDPVHTFYIGGIAEYKISDKFGLQGEVLYSPLGGKLEVAEVDPDDPTNFFNVKAKQTYHTLMIPVSAKYFITEGFSISAGASFGVILSAKQKYSADLGLGGIIPGFEINSSDEIDIKDQMNTLNIAPFLGAEFMLENGLFFDARYNLGVSNLAKNTSDGEKLTNSFFQVGVGFKFGGN</sequence>
<dbReference type="SUPFAM" id="SSF56925">
    <property type="entry name" value="OMPA-like"/>
    <property type="match status" value="1"/>
</dbReference>
<proteinExistence type="predicted"/>
<dbReference type="AlphaFoldDB" id="A0A1M5ABY0"/>
<keyword evidence="1 2" id="KW-0732">Signal</keyword>
<evidence type="ECO:0000313" key="4">
    <source>
        <dbReference type="EMBL" id="SHF27536.1"/>
    </source>
</evidence>
<dbReference type="STRING" id="1302685.SAMN05444408_112108"/>
<keyword evidence="5" id="KW-1185">Reference proteome</keyword>
<dbReference type="Pfam" id="PF13505">
    <property type="entry name" value="OMP_b-brl"/>
    <property type="match status" value="1"/>
</dbReference>
<feature type="chain" id="PRO_5012409217" evidence="2">
    <location>
        <begin position="20"/>
        <end position="223"/>
    </location>
</feature>
<dbReference type="InterPro" id="IPR027385">
    <property type="entry name" value="Beta-barrel_OMP"/>
</dbReference>
<organism evidence="4 5">
    <name type="scientific">Chryseobacterium takakiae</name>
    <dbReference type="NCBI Taxonomy" id="1302685"/>
    <lineage>
        <taxon>Bacteria</taxon>
        <taxon>Pseudomonadati</taxon>
        <taxon>Bacteroidota</taxon>
        <taxon>Flavobacteriia</taxon>
        <taxon>Flavobacteriales</taxon>
        <taxon>Weeksellaceae</taxon>
        <taxon>Chryseobacterium group</taxon>
        <taxon>Chryseobacterium</taxon>
    </lineage>
</organism>
<evidence type="ECO:0000259" key="3">
    <source>
        <dbReference type="Pfam" id="PF13505"/>
    </source>
</evidence>
<feature type="signal peptide" evidence="2">
    <location>
        <begin position="1"/>
        <end position="19"/>
    </location>
</feature>
<dbReference type="EMBL" id="FQVO01000012">
    <property type="protein sequence ID" value="SHF27536.1"/>
    <property type="molecule type" value="Genomic_DNA"/>
</dbReference>
<dbReference type="Proteomes" id="UP000184236">
    <property type="component" value="Unassembled WGS sequence"/>
</dbReference>
<protein>
    <submittedName>
        <fullName evidence="4">Outer membrane protein beta-barrel domain-containing protein</fullName>
    </submittedName>
</protein>
<evidence type="ECO:0000313" key="5">
    <source>
        <dbReference type="Proteomes" id="UP000184236"/>
    </source>
</evidence>
<accession>A0A1M5ABY0</accession>
<reference evidence="5" key="1">
    <citation type="submission" date="2016-11" db="EMBL/GenBank/DDBJ databases">
        <authorList>
            <person name="Varghese N."/>
            <person name="Submissions S."/>
        </authorList>
    </citation>
    <scope>NUCLEOTIDE SEQUENCE [LARGE SCALE GENOMIC DNA]</scope>
    <source>
        <strain evidence="5">DSM 26898</strain>
    </source>
</reference>